<evidence type="ECO:0000313" key="8">
    <source>
        <dbReference type="Proteomes" id="UP001500506"/>
    </source>
</evidence>
<evidence type="ECO:0000256" key="5">
    <source>
        <dbReference type="ARBA" id="ARBA00023136"/>
    </source>
</evidence>
<keyword evidence="2" id="KW-1003">Cell membrane</keyword>
<evidence type="ECO:0000256" key="2">
    <source>
        <dbReference type="ARBA" id="ARBA00022475"/>
    </source>
</evidence>
<comment type="caution">
    <text evidence="7">The sequence shown here is derived from an EMBL/GenBank/DDBJ whole genome shotgun (WGS) entry which is preliminary data.</text>
</comment>
<protein>
    <submittedName>
        <fullName evidence="7">YihY/virulence factor BrkB family protein</fullName>
    </submittedName>
</protein>
<evidence type="ECO:0000256" key="4">
    <source>
        <dbReference type="ARBA" id="ARBA00022989"/>
    </source>
</evidence>
<feature type="transmembrane region" description="Helical" evidence="6">
    <location>
        <begin position="143"/>
        <end position="164"/>
    </location>
</feature>
<comment type="subcellular location">
    <subcellularLocation>
        <location evidence="1">Cell membrane</location>
        <topology evidence="1">Multi-pass membrane protein</topology>
    </subcellularLocation>
</comment>
<feature type="transmembrane region" description="Helical" evidence="6">
    <location>
        <begin position="184"/>
        <end position="207"/>
    </location>
</feature>
<accession>A0ABP4WM90</accession>
<gene>
    <name evidence="7" type="ORF">GCM10009747_15840</name>
</gene>
<evidence type="ECO:0000256" key="6">
    <source>
        <dbReference type="SAM" id="Phobius"/>
    </source>
</evidence>
<dbReference type="NCBIfam" id="TIGR00765">
    <property type="entry name" value="yihY_not_rbn"/>
    <property type="match status" value="1"/>
</dbReference>
<feature type="transmembrane region" description="Helical" evidence="6">
    <location>
        <begin position="34"/>
        <end position="60"/>
    </location>
</feature>
<dbReference type="PANTHER" id="PTHR30213:SF0">
    <property type="entry name" value="UPF0761 MEMBRANE PROTEIN YIHY"/>
    <property type="match status" value="1"/>
</dbReference>
<dbReference type="Proteomes" id="UP001500506">
    <property type="component" value="Unassembled WGS sequence"/>
</dbReference>
<dbReference type="Pfam" id="PF03631">
    <property type="entry name" value="Virul_fac_BrkB"/>
    <property type="match status" value="1"/>
</dbReference>
<feature type="transmembrane region" description="Helical" evidence="6">
    <location>
        <begin position="99"/>
        <end position="122"/>
    </location>
</feature>
<feature type="transmembrane region" description="Helical" evidence="6">
    <location>
        <begin position="219"/>
        <end position="243"/>
    </location>
</feature>
<keyword evidence="8" id="KW-1185">Reference proteome</keyword>
<evidence type="ECO:0000256" key="1">
    <source>
        <dbReference type="ARBA" id="ARBA00004651"/>
    </source>
</evidence>
<feature type="transmembrane region" description="Helical" evidence="6">
    <location>
        <begin position="255"/>
        <end position="278"/>
    </location>
</feature>
<dbReference type="EMBL" id="BAAANH010000003">
    <property type="protein sequence ID" value="GAA1757961.1"/>
    <property type="molecule type" value="Genomic_DNA"/>
</dbReference>
<sequence length="344" mass="36939">MPESDSPVQLSRADWRVVFSRTLHEYRIHQVQDIAAALTFYVLLAVLPALLATFAAIGIFGRAETAAENVLIVIEDLGDASVAEALREPLDQLVNASNAGLAFGIGLVATLWAASGFVGAFGRGMNRVYGVKEGRPFWAMRPAMLAVSAAVVVLVAIAGVAIVVTGPVAEAVARAAGFDEGVAFWWDLAKLPVLAAIGIAVLALLYWAAPNVKRRHLRWFSVGAVVALVAWLVTTALFGAYVLGFGTYERTYGVLGGLIALLLWIWLSNLAMLFGAVLDTEVERARQLHAGVDAAEQVQLPLRDDRRIIANRTRRARDVQASERMRADAVLDGVTPPAGRRPHG</sequence>
<evidence type="ECO:0000256" key="3">
    <source>
        <dbReference type="ARBA" id="ARBA00022692"/>
    </source>
</evidence>
<evidence type="ECO:0000313" key="7">
    <source>
        <dbReference type="EMBL" id="GAA1757961.1"/>
    </source>
</evidence>
<name>A0ABP4WM90_9MICO</name>
<proteinExistence type="predicted"/>
<dbReference type="RefSeq" id="WP_232498946.1">
    <property type="nucleotide sequence ID" value="NZ_BAAANH010000003.1"/>
</dbReference>
<keyword evidence="4 6" id="KW-1133">Transmembrane helix</keyword>
<dbReference type="PIRSF" id="PIRSF035875">
    <property type="entry name" value="RNase_BN"/>
    <property type="match status" value="1"/>
</dbReference>
<keyword evidence="3 6" id="KW-0812">Transmembrane</keyword>
<organism evidence="7 8">
    <name type="scientific">Agromyces humatus</name>
    <dbReference type="NCBI Taxonomy" id="279573"/>
    <lineage>
        <taxon>Bacteria</taxon>
        <taxon>Bacillati</taxon>
        <taxon>Actinomycetota</taxon>
        <taxon>Actinomycetes</taxon>
        <taxon>Micrococcales</taxon>
        <taxon>Microbacteriaceae</taxon>
        <taxon>Agromyces</taxon>
    </lineage>
</organism>
<dbReference type="PANTHER" id="PTHR30213">
    <property type="entry name" value="INNER MEMBRANE PROTEIN YHJD"/>
    <property type="match status" value="1"/>
</dbReference>
<reference evidence="8" key="1">
    <citation type="journal article" date="2019" name="Int. J. Syst. Evol. Microbiol.">
        <title>The Global Catalogue of Microorganisms (GCM) 10K type strain sequencing project: providing services to taxonomists for standard genome sequencing and annotation.</title>
        <authorList>
            <consortium name="The Broad Institute Genomics Platform"/>
            <consortium name="The Broad Institute Genome Sequencing Center for Infectious Disease"/>
            <person name="Wu L."/>
            <person name="Ma J."/>
        </authorList>
    </citation>
    <scope>NUCLEOTIDE SEQUENCE [LARGE SCALE GENOMIC DNA]</scope>
    <source>
        <strain evidence="8">JCM 14319</strain>
    </source>
</reference>
<dbReference type="InterPro" id="IPR017039">
    <property type="entry name" value="Virul_fac_BrkB"/>
</dbReference>
<keyword evidence="5 6" id="KW-0472">Membrane</keyword>